<keyword evidence="5 7" id="KW-0238">DNA-binding</keyword>
<dbReference type="Pfam" id="PF01316">
    <property type="entry name" value="Arg_repressor"/>
    <property type="match status" value="1"/>
</dbReference>
<protein>
    <recommendedName>
        <fullName evidence="7">Arginine repressor</fullName>
    </recommendedName>
</protein>
<dbReference type="RefSeq" id="WP_294518268.1">
    <property type="nucleotide sequence ID" value="NZ_JBBMFK010000012.1"/>
</dbReference>
<dbReference type="Gene3D" id="1.10.10.10">
    <property type="entry name" value="Winged helix-like DNA-binding domain superfamily/Winged helix DNA-binding domain"/>
    <property type="match status" value="1"/>
</dbReference>
<evidence type="ECO:0000256" key="4">
    <source>
        <dbReference type="ARBA" id="ARBA00023015"/>
    </source>
</evidence>
<dbReference type="InterPro" id="IPR036390">
    <property type="entry name" value="WH_DNA-bd_sf"/>
</dbReference>
<dbReference type="InterPro" id="IPR036251">
    <property type="entry name" value="Arg_repress_C_sf"/>
</dbReference>
<sequence length="150" mass="16660">MKSKRQEEILRIIEEVDVETQDQLLEQLRLRGVTSTQATISRDIKELHLIKELTGYGTYKYVVSERKTSLNFAGRLRTIFKEGVTSFDVAQNIVVVKTMPGLASAACAAVDGMEIPDLVGSLAGDDTALLIMRTNEAAAEFCNEIHKMLK</sequence>
<comment type="pathway">
    <text evidence="7">Amino-acid biosynthesis; L-arginine biosynthesis [regulation].</text>
</comment>
<comment type="subcellular location">
    <subcellularLocation>
        <location evidence="1 7">Cytoplasm</location>
    </subcellularLocation>
</comment>
<dbReference type="PANTHER" id="PTHR34471:SF1">
    <property type="entry name" value="ARGININE REPRESSOR"/>
    <property type="match status" value="1"/>
</dbReference>
<evidence type="ECO:0000259" key="8">
    <source>
        <dbReference type="Pfam" id="PF01316"/>
    </source>
</evidence>
<evidence type="ECO:0000256" key="7">
    <source>
        <dbReference type="HAMAP-Rule" id="MF_00173"/>
    </source>
</evidence>
<evidence type="ECO:0000313" key="10">
    <source>
        <dbReference type="EMBL" id="MEQ2443511.1"/>
    </source>
</evidence>
<dbReference type="PRINTS" id="PR01467">
    <property type="entry name" value="ARGREPRESSOR"/>
</dbReference>
<dbReference type="InterPro" id="IPR036388">
    <property type="entry name" value="WH-like_DNA-bd_sf"/>
</dbReference>
<feature type="domain" description="Arginine repressor DNA-binding" evidence="8">
    <location>
        <begin position="2"/>
        <end position="66"/>
    </location>
</feature>
<evidence type="ECO:0000259" key="9">
    <source>
        <dbReference type="Pfam" id="PF02863"/>
    </source>
</evidence>
<keyword evidence="7" id="KW-0055">Arginine biosynthesis</keyword>
<keyword evidence="4 7" id="KW-0805">Transcription regulation</keyword>
<proteinExistence type="inferred from homology"/>
<evidence type="ECO:0000256" key="6">
    <source>
        <dbReference type="ARBA" id="ARBA00023163"/>
    </source>
</evidence>
<feature type="domain" description="Arginine repressor C-terminal" evidence="9">
    <location>
        <begin position="80"/>
        <end position="146"/>
    </location>
</feature>
<dbReference type="InterPro" id="IPR001669">
    <property type="entry name" value="Arg_repress"/>
</dbReference>
<dbReference type="PANTHER" id="PTHR34471">
    <property type="entry name" value="ARGININE REPRESSOR"/>
    <property type="match status" value="1"/>
</dbReference>
<evidence type="ECO:0000256" key="5">
    <source>
        <dbReference type="ARBA" id="ARBA00023125"/>
    </source>
</evidence>
<comment type="caution">
    <text evidence="10">The sequence shown here is derived from an EMBL/GenBank/DDBJ whole genome shotgun (WGS) entry which is preliminary data.</text>
</comment>
<keyword evidence="7" id="KW-0678">Repressor</keyword>
<dbReference type="Gene3D" id="3.30.1360.40">
    <property type="match status" value="1"/>
</dbReference>
<dbReference type="InterPro" id="IPR020900">
    <property type="entry name" value="Arg_repress_DNA-bd"/>
</dbReference>
<gene>
    <name evidence="7" type="primary">argR</name>
    <name evidence="10" type="ORF">WMO64_08505</name>
</gene>
<comment type="similarity">
    <text evidence="2 7">Belongs to the ArgR family.</text>
</comment>
<dbReference type="Proteomes" id="UP001464378">
    <property type="component" value="Unassembled WGS sequence"/>
</dbReference>
<dbReference type="EMBL" id="JBBMFK010000012">
    <property type="protein sequence ID" value="MEQ2443511.1"/>
    <property type="molecule type" value="Genomic_DNA"/>
</dbReference>
<evidence type="ECO:0000313" key="11">
    <source>
        <dbReference type="Proteomes" id="UP001464378"/>
    </source>
</evidence>
<accession>A0ABV1E875</accession>
<dbReference type="InterPro" id="IPR020899">
    <property type="entry name" value="Arg_repress_C"/>
</dbReference>
<reference evidence="10 11" key="1">
    <citation type="submission" date="2024-03" db="EMBL/GenBank/DDBJ databases">
        <title>Human intestinal bacterial collection.</title>
        <authorList>
            <person name="Pauvert C."/>
            <person name="Hitch T.C.A."/>
            <person name="Clavel T."/>
        </authorList>
    </citation>
    <scope>NUCLEOTIDE SEQUENCE [LARGE SCALE GENOMIC DNA]</scope>
    <source>
        <strain evidence="10 11">CLA-AP-H29</strain>
    </source>
</reference>
<name>A0ABV1E875_9FIRM</name>
<keyword evidence="3 7" id="KW-0963">Cytoplasm</keyword>
<dbReference type="HAMAP" id="MF_00173">
    <property type="entry name" value="Arg_repressor"/>
    <property type="match status" value="1"/>
</dbReference>
<organism evidence="10 11">
    <name type="scientific">Pseudoflavonifractor intestinihominis</name>
    <dbReference type="NCBI Taxonomy" id="3133171"/>
    <lineage>
        <taxon>Bacteria</taxon>
        <taxon>Bacillati</taxon>
        <taxon>Bacillota</taxon>
        <taxon>Clostridia</taxon>
        <taxon>Eubacteriales</taxon>
        <taxon>Oscillospiraceae</taxon>
        <taxon>Pseudoflavonifractor</taxon>
    </lineage>
</organism>
<dbReference type="SUPFAM" id="SSF55252">
    <property type="entry name" value="C-terminal domain of arginine repressor"/>
    <property type="match status" value="1"/>
</dbReference>
<evidence type="ECO:0000256" key="1">
    <source>
        <dbReference type="ARBA" id="ARBA00004496"/>
    </source>
</evidence>
<evidence type="ECO:0000256" key="3">
    <source>
        <dbReference type="ARBA" id="ARBA00022490"/>
    </source>
</evidence>
<keyword evidence="11" id="KW-1185">Reference proteome</keyword>
<keyword evidence="6 7" id="KW-0804">Transcription</keyword>
<evidence type="ECO:0000256" key="2">
    <source>
        <dbReference type="ARBA" id="ARBA00008316"/>
    </source>
</evidence>
<dbReference type="SUPFAM" id="SSF46785">
    <property type="entry name" value="Winged helix' DNA-binding domain"/>
    <property type="match status" value="1"/>
</dbReference>
<dbReference type="Pfam" id="PF02863">
    <property type="entry name" value="Arg_repressor_C"/>
    <property type="match status" value="1"/>
</dbReference>
<comment type="function">
    <text evidence="7">Regulates arginine biosynthesis genes.</text>
</comment>
<keyword evidence="7" id="KW-0028">Amino-acid biosynthesis</keyword>